<evidence type="ECO:0000313" key="13">
    <source>
        <dbReference type="Proteomes" id="UP001163046"/>
    </source>
</evidence>
<evidence type="ECO:0000256" key="8">
    <source>
        <dbReference type="ARBA" id="ARBA00023224"/>
    </source>
</evidence>
<comment type="similarity">
    <text evidence="9">Belongs to the G-protein coupled receptor 1 family.</text>
</comment>
<keyword evidence="7 9" id="KW-0675">Receptor</keyword>
<dbReference type="GO" id="GO:0004993">
    <property type="term" value="F:G protein-coupled serotonin receptor activity"/>
    <property type="evidence" value="ECO:0007669"/>
    <property type="project" value="TreeGrafter"/>
</dbReference>
<evidence type="ECO:0000256" key="6">
    <source>
        <dbReference type="ARBA" id="ARBA00023136"/>
    </source>
</evidence>
<dbReference type="GO" id="GO:0007268">
    <property type="term" value="P:chemical synaptic transmission"/>
    <property type="evidence" value="ECO:0007669"/>
    <property type="project" value="TreeGrafter"/>
</dbReference>
<keyword evidence="4 10" id="KW-1133">Transmembrane helix</keyword>
<dbReference type="GO" id="GO:0005886">
    <property type="term" value="C:plasma membrane"/>
    <property type="evidence" value="ECO:0007669"/>
    <property type="project" value="UniProtKB-SubCell"/>
</dbReference>
<protein>
    <recommendedName>
        <fullName evidence="11">G-protein coupled receptors family 1 profile domain-containing protein</fullName>
    </recommendedName>
</protein>
<dbReference type="Pfam" id="PF00001">
    <property type="entry name" value="7tm_1"/>
    <property type="match status" value="1"/>
</dbReference>
<feature type="domain" description="G-protein coupled receptors family 1 profile" evidence="11">
    <location>
        <begin position="72"/>
        <end position="327"/>
    </location>
</feature>
<feature type="transmembrane region" description="Helical" evidence="10">
    <location>
        <begin position="209"/>
        <end position="233"/>
    </location>
</feature>
<dbReference type="GO" id="GO:0030594">
    <property type="term" value="F:neurotransmitter receptor activity"/>
    <property type="evidence" value="ECO:0007669"/>
    <property type="project" value="TreeGrafter"/>
</dbReference>
<dbReference type="InterPro" id="IPR017452">
    <property type="entry name" value="GPCR_Rhodpsn_7TM"/>
</dbReference>
<evidence type="ECO:0000256" key="3">
    <source>
        <dbReference type="ARBA" id="ARBA00022692"/>
    </source>
</evidence>
<dbReference type="OrthoDB" id="6358729at2759"/>
<dbReference type="PROSITE" id="PS00237">
    <property type="entry name" value="G_PROTEIN_RECEP_F1_1"/>
    <property type="match status" value="1"/>
</dbReference>
<dbReference type="GO" id="GO:0045202">
    <property type="term" value="C:synapse"/>
    <property type="evidence" value="ECO:0007669"/>
    <property type="project" value="GOC"/>
</dbReference>
<evidence type="ECO:0000313" key="12">
    <source>
        <dbReference type="EMBL" id="KAJ7385552.1"/>
    </source>
</evidence>
<dbReference type="EMBL" id="MU825880">
    <property type="protein sequence ID" value="KAJ7385552.1"/>
    <property type="molecule type" value="Genomic_DNA"/>
</dbReference>
<keyword evidence="2" id="KW-1003">Cell membrane</keyword>
<dbReference type="InterPro" id="IPR000276">
    <property type="entry name" value="GPCR_Rhodpsn"/>
</dbReference>
<dbReference type="PROSITE" id="PS50262">
    <property type="entry name" value="G_PROTEIN_RECEP_F1_2"/>
    <property type="match status" value="1"/>
</dbReference>
<feature type="transmembrane region" description="Helical" evidence="10">
    <location>
        <begin position="272"/>
        <end position="296"/>
    </location>
</feature>
<feature type="transmembrane region" description="Helical" evidence="10">
    <location>
        <begin position="56"/>
        <end position="82"/>
    </location>
</feature>
<comment type="caution">
    <text evidence="12">The sequence shown here is derived from an EMBL/GenBank/DDBJ whole genome shotgun (WGS) entry which is preliminary data.</text>
</comment>
<keyword evidence="5 9" id="KW-0297">G-protein coupled receptor</keyword>
<keyword evidence="13" id="KW-1185">Reference proteome</keyword>
<dbReference type="GO" id="GO:0030425">
    <property type="term" value="C:dendrite"/>
    <property type="evidence" value="ECO:0007669"/>
    <property type="project" value="TreeGrafter"/>
</dbReference>
<name>A0A9W9ZPJ6_9CNID</name>
<evidence type="ECO:0000256" key="4">
    <source>
        <dbReference type="ARBA" id="ARBA00022989"/>
    </source>
</evidence>
<evidence type="ECO:0000256" key="2">
    <source>
        <dbReference type="ARBA" id="ARBA00022475"/>
    </source>
</evidence>
<dbReference type="GO" id="GO:0007187">
    <property type="term" value="P:G protein-coupled receptor signaling pathway, coupled to cyclic nucleotide second messenger"/>
    <property type="evidence" value="ECO:0007669"/>
    <property type="project" value="TreeGrafter"/>
</dbReference>
<proteinExistence type="inferred from homology"/>
<feature type="transmembrane region" description="Helical" evidence="10">
    <location>
        <begin position="129"/>
        <end position="148"/>
    </location>
</feature>
<keyword evidence="3 9" id="KW-0812">Transmembrane</keyword>
<dbReference type="CDD" id="cd14967">
    <property type="entry name" value="7tmA_amine_R-like"/>
    <property type="match status" value="1"/>
</dbReference>
<reference evidence="12" key="1">
    <citation type="submission" date="2023-01" db="EMBL/GenBank/DDBJ databases">
        <title>Genome assembly of the deep-sea coral Lophelia pertusa.</title>
        <authorList>
            <person name="Herrera S."/>
            <person name="Cordes E."/>
        </authorList>
    </citation>
    <scope>NUCLEOTIDE SEQUENCE</scope>
    <source>
        <strain evidence="12">USNM1676648</strain>
        <tissue evidence="12">Polyp</tissue>
    </source>
</reference>
<evidence type="ECO:0000256" key="5">
    <source>
        <dbReference type="ARBA" id="ARBA00023040"/>
    </source>
</evidence>
<keyword evidence="8 9" id="KW-0807">Transducer</keyword>
<gene>
    <name evidence="12" type="ORF">OS493_015130</name>
</gene>
<dbReference type="PRINTS" id="PR00237">
    <property type="entry name" value="GPCRRHODOPSN"/>
</dbReference>
<evidence type="ECO:0000256" key="10">
    <source>
        <dbReference type="SAM" id="Phobius"/>
    </source>
</evidence>
<dbReference type="PANTHER" id="PTHR24247:SF202">
    <property type="entry name" value="5-HYDROXYTRYPTAMINE RECEPTOR 1"/>
    <property type="match status" value="1"/>
</dbReference>
<comment type="subcellular location">
    <subcellularLocation>
        <location evidence="1">Cell membrane</location>
        <topology evidence="1">Multi-pass membrane protein</topology>
    </subcellularLocation>
</comment>
<feature type="transmembrane region" description="Helical" evidence="10">
    <location>
        <begin position="169"/>
        <end position="189"/>
    </location>
</feature>
<evidence type="ECO:0000256" key="9">
    <source>
        <dbReference type="RuleBase" id="RU000688"/>
    </source>
</evidence>
<keyword evidence="6 10" id="KW-0472">Membrane</keyword>
<sequence length="360" mass="40814">MEVLCETAYNNCFRHDMENNITEPDFEQGCWKFWLDTCVPTDREPSTQEGCQRASLALVIPLITIAVLSIATNSLVCIVFYLYRQLRLIRHYFVINLAVADILISAILIPLFVAAQLTTDNIILHHGQIVLDIACGTASILCLAMISLERYVAVKYSLHYHSIVTQRKAVVCMVFIWAYSLVVSCAAFLPLEKDSDDDKDDPCVFVGRGYVTFITLASFVAPVCVMAFAYWNILLVARTHARRIDSQSIQSDPDGSGRSKRRIKRELKGAKTLTIIMGTHLLCWCPLFVFFLVYTYCPSCRGNTMEVVNYVILFLRHCNSFANPLIYSGINRQFRAGIKRFVLRRNESMEELQTTAATRA</sequence>
<dbReference type="Gene3D" id="1.20.1070.10">
    <property type="entry name" value="Rhodopsin 7-helix transmembrane proteins"/>
    <property type="match status" value="1"/>
</dbReference>
<dbReference type="AlphaFoldDB" id="A0A9W9ZPJ6"/>
<dbReference type="PANTHER" id="PTHR24247">
    <property type="entry name" value="5-HYDROXYTRYPTAMINE RECEPTOR"/>
    <property type="match status" value="1"/>
</dbReference>
<evidence type="ECO:0000259" key="11">
    <source>
        <dbReference type="PROSITE" id="PS50262"/>
    </source>
</evidence>
<evidence type="ECO:0000256" key="7">
    <source>
        <dbReference type="ARBA" id="ARBA00023170"/>
    </source>
</evidence>
<evidence type="ECO:0000256" key="1">
    <source>
        <dbReference type="ARBA" id="ARBA00004651"/>
    </source>
</evidence>
<dbReference type="Proteomes" id="UP001163046">
    <property type="component" value="Unassembled WGS sequence"/>
</dbReference>
<dbReference type="SUPFAM" id="SSF81321">
    <property type="entry name" value="Family A G protein-coupled receptor-like"/>
    <property type="match status" value="1"/>
</dbReference>
<accession>A0A9W9ZPJ6</accession>
<organism evidence="12 13">
    <name type="scientific">Desmophyllum pertusum</name>
    <dbReference type="NCBI Taxonomy" id="174260"/>
    <lineage>
        <taxon>Eukaryota</taxon>
        <taxon>Metazoa</taxon>
        <taxon>Cnidaria</taxon>
        <taxon>Anthozoa</taxon>
        <taxon>Hexacorallia</taxon>
        <taxon>Scleractinia</taxon>
        <taxon>Caryophylliina</taxon>
        <taxon>Caryophylliidae</taxon>
        <taxon>Desmophyllum</taxon>
    </lineage>
</organism>
<feature type="transmembrane region" description="Helical" evidence="10">
    <location>
        <begin position="94"/>
        <end position="117"/>
    </location>
</feature>